<dbReference type="GO" id="GO:0070762">
    <property type="term" value="C:nuclear pore transmembrane ring"/>
    <property type="evidence" value="ECO:0007669"/>
    <property type="project" value="TreeGrafter"/>
</dbReference>
<dbReference type="Proteomes" id="UP001271007">
    <property type="component" value="Unassembled WGS sequence"/>
</dbReference>
<dbReference type="Pfam" id="PF24527">
    <property type="entry name" value="Ig-like_Pom152_9"/>
    <property type="match status" value="1"/>
</dbReference>
<dbReference type="GO" id="GO:0017056">
    <property type="term" value="F:structural constituent of nuclear pore"/>
    <property type="evidence" value="ECO:0007669"/>
    <property type="project" value="InterPro"/>
</dbReference>
<dbReference type="InterPro" id="IPR056540">
    <property type="entry name" value="TMD_POM152"/>
</dbReference>
<dbReference type="InterPro" id="IPR056544">
    <property type="entry name" value="Ig_POM152"/>
</dbReference>
<evidence type="ECO:0000259" key="6">
    <source>
        <dbReference type="Pfam" id="PF24527"/>
    </source>
</evidence>
<feature type="region of interest" description="Disordered" evidence="1">
    <location>
        <begin position="1"/>
        <end position="51"/>
    </location>
</feature>
<feature type="domain" description="Nucleoporin POM152 N-terminal transmembrane" evidence="3">
    <location>
        <begin position="62"/>
        <end position="147"/>
    </location>
</feature>
<evidence type="ECO:0000313" key="7">
    <source>
        <dbReference type="EMBL" id="KAK3054871.1"/>
    </source>
</evidence>
<protein>
    <recommendedName>
        <fullName evidence="9">Nucleoporin Pom152</fullName>
    </recommendedName>
</protein>
<reference evidence="7" key="1">
    <citation type="submission" date="2023-04" db="EMBL/GenBank/DDBJ databases">
        <title>Black Yeasts Isolated from many extreme environments.</title>
        <authorList>
            <person name="Coleine C."/>
            <person name="Stajich J.E."/>
            <person name="Selbmann L."/>
        </authorList>
    </citation>
    <scope>NUCLEOTIDE SEQUENCE</scope>
    <source>
        <strain evidence="7">CCFEE 5312</strain>
    </source>
</reference>
<dbReference type="InterPro" id="IPR056543">
    <property type="entry name" value="Ig-like_POM152_9th"/>
</dbReference>
<evidence type="ECO:0008006" key="9">
    <source>
        <dbReference type="Google" id="ProtNLM"/>
    </source>
</evidence>
<dbReference type="Pfam" id="PF23664">
    <property type="entry name" value="Ig_Pom152"/>
    <property type="match status" value="2"/>
</dbReference>
<gene>
    <name evidence="7" type="ORF">LTR09_004029</name>
</gene>
<feature type="domain" description="Nucleoporin POM152 Ig-like" evidence="4">
    <location>
        <begin position="454"/>
        <end position="559"/>
    </location>
</feature>
<evidence type="ECO:0000256" key="1">
    <source>
        <dbReference type="SAM" id="MobiDB-lite"/>
    </source>
</evidence>
<dbReference type="Pfam" id="PF24097">
    <property type="entry name" value="TMD_POM152"/>
    <property type="match status" value="1"/>
</dbReference>
<evidence type="ECO:0000259" key="4">
    <source>
        <dbReference type="Pfam" id="PF24312"/>
    </source>
</evidence>
<proteinExistence type="predicted"/>
<dbReference type="InterPro" id="IPR056542">
    <property type="entry name" value="Ig-like_POM152_1st"/>
</dbReference>
<feature type="domain" description="Nucleoporin POM152 immunoglobulin-like" evidence="2">
    <location>
        <begin position="883"/>
        <end position="972"/>
    </location>
</feature>
<accession>A0AAJ0GCX9</accession>
<feature type="domain" description="Nucleoporin POM152 Ig-like" evidence="4">
    <location>
        <begin position="1163"/>
        <end position="1249"/>
    </location>
</feature>
<evidence type="ECO:0000259" key="2">
    <source>
        <dbReference type="Pfam" id="PF23664"/>
    </source>
</evidence>
<dbReference type="EMBL" id="JAWDJX010000010">
    <property type="protein sequence ID" value="KAK3054871.1"/>
    <property type="molecule type" value="Genomic_DNA"/>
</dbReference>
<evidence type="ECO:0000259" key="5">
    <source>
        <dbReference type="Pfam" id="PF24519"/>
    </source>
</evidence>
<feature type="domain" description="Nucleoporin POM152 first Ig-like" evidence="5">
    <location>
        <begin position="199"/>
        <end position="309"/>
    </location>
</feature>
<feature type="domain" description="Nucleoporin POM152 ninth Ig-like" evidence="6">
    <location>
        <begin position="1080"/>
        <end position="1157"/>
    </location>
</feature>
<evidence type="ECO:0000313" key="8">
    <source>
        <dbReference type="Proteomes" id="UP001271007"/>
    </source>
</evidence>
<feature type="domain" description="Nucleoporin POM152 immunoglobulin-like" evidence="2">
    <location>
        <begin position="563"/>
        <end position="665"/>
    </location>
</feature>
<name>A0AAJ0GCX9_9PEZI</name>
<dbReference type="InterPro" id="IPR056541">
    <property type="entry name" value="Ig-like_POM152"/>
</dbReference>
<dbReference type="PANTHER" id="PTHR28206">
    <property type="entry name" value="NUCLEOPORIN POM152"/>
    <property type="match status" value="1"/>
</dbReference>
<feature type="domain" description="Nucleoporin POM152 Ig-like" evidence="4">
    <location>
        <begin position="765"/>
        <end position="850"/>
    </location>
</feature>
<feature type="compositionally biased region" description="Polar residues" evidence="1">
    <location>
        <begin position="11"/>
        <end position="25"/>
    </location>
</feature>
<organism evidence="7 8">
    <name type="scientific">Extremus antarcticus</name>
    <dbReference type="NCBI Taxonomy" id="702011"/>
    <lineage>
        <taxon>Eukaryota</taxon>
        <taxon>Fungi</taxon>
        <taxon>Dikarya</taxon>
        <taxon>Ascomycota</taxon>
        <taxon>Pezizomycotina</taxon>
        <taxon>Dothideomycetes</taxon>
        <taxon>Dothideomycetidae</taxon>
        <taxon>Mycosphaerellales</taxon>
        <taxon>Extremaceae</taxon>
        <taxon>Extremus</taxon>
    </lineage>
</organism>
<dbReference type="InterPro" id="IPR037701">
    <property type="entry name" value="Pom152"/>
</dbReference>
<sequence length="1268" mass="140277">MDQTPRLRSAFPQTPQTNRRSTQYGASPARQRRSQPLPAAPTIAPPTSQPSSNPLIPAHILDAPTQRLFVASLAIALWSWRLYDWGMLNESEEQSLWLFMKWVALDGIFLFGLPGLRIPWLEWSGATMVMLFTFHAVADAMLMFRIPIPLATGVAALGRSVWGAYELAVNEHAVNPEAVRFNESLILGRQIINILPEGSAELNPGRDAFCLDQTHTEIRLPIKINSTNPIAMELLRTDLETQQNETMHISKSNIKTMHKDASRLVSYSENSNEPKTLYYTVKKPGLYVLAKVVDESNLEVSRKRLAHTVVTTCPRAALISTTSDRCKGDLSNVEMEVIGAPPLTLKYRQMVNGRPQEATFENILPEDFSSPLTSQDRNALVVPNKVDTIWAKSQKVIVPIRESLDKPGSWVYSIDEVRDAFGNRVSYTSREHQEQDRRHIKAQHLHQTIHVHERPTISLDGCTPQHPLKVAKGASRSLPVRYGSTGRGEIANTTYHVQYTFSAQGDVSANGEHSASGEQATFARKNAGQQPKIGQAGLYTLTGVSTDFCPGEVLEPASCLLQNPPQPAVTVRATELSDKCAGRPIGLSVDLDLIGTPPFEVNYRWKRAGERYHHDETKKVNGLRGQLELKPEQAGLYSYNFLTVSDAVYRNQPVNSQSLEQDVKPSAFARFAGSGTRQIKCIEDAASFDVALSGQGPFDVEYELVHGGRRKKYTLENVASNNVQIRTEPLMDGGEYTLALVSVMDAMKCKESLKDEAKISVRHQKPKVGFRTVDGLRSLSTVERNNVELPLRLEGGDGPWTIKYTDKNGKVSTKTAQSMNERLAVSEAGIYELTDIRDAACPGVVDEAAKTFEVSWKPRPEMRIAPSDTFERKGNTLVAVEVCEGDDHAIEVLFKGAAPFQANYVQHVKLEQKASIADQNKEIKAVSNMASVRLDTRMAGTYDYRFTQLKDSNYDFSPAHFTPITVQQKVNARPSAAFTSPNKNYKFCSVESDGEEVVPITLHGAPPFDIEIEIKHQSAAPETVSLTGITSTIYNLRIPHSRLHVGRSAIHLRRVSDSRGCIRSLDSTTPSVKISVHDAPSITELDARSDFCVGDRINFALSGTAPFNIFYTFEGATRKAVVESTTFRRLAEKPGTFVVTGVQDSASGCKSATSITKHIHGLPSVRVSDGRDSYIDIHEGGSTEIQFDFGGVPPFEFSYTRSSNTDKNGRKKGVVLDLHSEVSEGHTMRVRAHEEGTYEVVSIKDRYCSYSKPGVRVGGEGGQKRLTY</sequence>
<dbReference type="PANTHER" id="PTHR28206:SF1">
    <property type="entry name" value="NUCLEOPORIN POM152"/>
    <property type="match status" value="1"/>
</dbReference>
<evidence type="ECO:0000259" key="3">
    <source>
        <dbReference type="Pfam" id="PF24097"/>
    </source>
</evidence>
<comment type="caution">
    <text evidence="7">The sequence shown here is derived from an EMBL/GenBank/DDBJ whole genome shotgun (WGS) entry which is preliminary data.</text>
</comment>
<dbReference type="AlphaFoldDB" id="A0AAJ0GCX9"/>
<dbReference type="Pfam" id="PF24312">
    <property type="entry name" value="Ig-like_POM152"/>
    <property type="match status" value="3"/>
</dbReference>
<keyword evidence="8" id="KW-1185">Reference proteome</keyword>
<dbReference type="Pfam" id="PF24519">
    <property type="entry name" value="Ig-like_Pom152_1"/>
    <property type="match status" value="1"/>
</dbReference>
<dbReference type="GO" id="GO:0006999">
    <property type="term" value="P:nuclear pore organization"/>
    <property type="evidence" value="ECO:0007669"/>
    <property type="project" value="TreeGrafter"/>
</dbReference>
<dbReference type="GO" id="GO:0006606">
    <property type="term" value="P:protein import into nucleus"/>
    <property type="evidence" value="ECO:0007669"/>
    <property type="project" value="TreeGrafter"/>
</dbReference>